<evidence type="ECO:0000313" key="5">
    <source>
        <dbReference type="Proteomes" id="UP000632454"/>
    </source>
</evidence>
<evidence type="ECO:0000259" key="3">
    <source>
        <dbReference type="Pfam" id="PF08386"/>
    </source>
</evidence>
<keyword evidence="5" id="KW-1185">Reference proteome</keyword>
<feature type="domain" description="AB hydrolase-1" evidence="2">
    <location>
        <begin position="91"/>
        <end position="256"/>
    </location>
</feature>
<sequence length="526" mass="55011">MTKSGRGVRFGSAFLVAVATASLTSALAASPAQAAPIKWGPCPKIHGASLATQCTVVRVPRDYARPSAGTIAVTVSKLPARDQANKRGVLIGNPGGPGGDAIPMFSQLVTPAPLREQWDLIAVQPRGLLDANPVACAEVSGLSPAAVFTAGAVTRSACNARTPGGTANITTANTARDIESARRQLGLGAKVDLLGISYGTTLMSTYATLFPQHVDRLILDSAVDPNLEWNTLLTAQTEGYKARVQALFAWIAERDNVYHLGKTPLAVYRTWSRKVTAEAGVPPSLAPPPARVGDAPPGLRGAARDYLAGVNTNAATRAYFDNLVASIATGKSQNASTLLSLTRAAAPSRDNWPIIAQRIIAAPKPAPQYPPDVQKLLVNSSQMQTILLCNENAVPARPQVAPASLLDSFVIGDVFTGPGYLYESGLACSGAAPVAQPIRISNRGLATAPLQLQSIGDPQTPYRGGLVHRDRMRSHLIAVGGGDHAQFGRGNPVVDAAIVEYLRTGRTPVTSAPQAPITTPLLPAKR</sequence>
<dbReference type="SUPFAM" id="SSF53474">
    <property type="entry name" value="alpha/beta-Hydrolases"/>
    <property type="match status" value="1"/>
</dbReference>
<dbReference type="InterPro" id="IPR029058">
    <property type="entry name" value="AB_hydrolase_fold"/>
</dbReference>
<keyword evidence="4" id="KW-0012">Acyltransferase</keyword>
<evidence type="ECO:0000313" key="4">
    <source>
        <dbReference type="EMBL" id="GGF09436.1"/>
    </source>
</evidence>
<evidence type="ECO:0000259" key="2">
    <source>
        <dbReference type="Pfam" id="PF00561"/>
    </source>
</evidence>
<feature type="chain" id="PRO_5045983205" evidence="1">
    <location>
        <begin position="35"/>
        <end position="526"/>
    </location>
</feature>
<dbReference type="GO" id="GO:0016746">
    <property type="term" value="F:acyltransferase activity"/>
    <property type="evidence" value="ECO:0007669"/>
    <property type="project" value="UniProtKB-KW"/>
</dbReference>
<dbReference type="Pfam" id="PF00561">
    <property type="entry name" value="Abhydrolase_1"/>
    <property type="match status" value="1"/>
</dbReference>
<keyword evidence="4" id="KW-0378">Hydrolase</keyword>
<gene>
    <name evidence="4" type="ORF">GCM10007298_01720</name>
</gene>
<dbReference type="InterPro" id="IPR000073">
    <property type="entry name" value="AB_hydrolase_1"/>
</dbReference>
<dbReference type="GO" id="GO:0016787">
    <property type="term" value="F:hydrolase activity"/>
    <property type="evidence" value="ECO:0007669"/>
    <property type="project" value="UniProtKB-KW"/>
</dbReference>
<keyword evidence="1" id="KW-0732">Signal</keyword>
<dbReference type="RefSeq" id="WP_188486042.1">
    <property type="nucleotide sequence ID" value="NZ_BMCS01000001.1"/>
</dbReference>
<keyword evidence="4" id="KW-0808">Transferase</keyword>
<organism evidence="4 5">
    <name type="scientific">Williamsia phyllosphaerae</name>
    <dbReference type="NCBI Taxonomy" id="885042"/>
    <lineage>
        <taxon>Bacteria</taxon>
        <taxon>Bacillati</taxon>
        <taxon>Actinomycetota</taxon>
        <taxon>Actinomycetes</taxon>
        <taxon>Mycobacteriales</taxon>
        <taxon>Nocardiaceae</taxon>
        <taxon>Williamsia</taxon>
    </lineage>
</organism>
<dbReference type="InterPro" id="IPR013595">
    <property type="entry name" value="Pept_S33_TAP-like_C"/>
</dbReference>
<dbReference type="EMBL" id="BMCS01000001">
    <property type="protein sequence ID" value="GGF09436.1"/>
    <property type="molecule type" value="Genomic_DNA"/>
</dbReference>
<accession>A0ABQ1U4L6</accession>
<feature type="signal peptide" evidence="1">
    <location>
        <begin position="1"/>
        <end position="34"/>
    </location>
</feature>
<protein>
    <submittedName>
        <fullName evidence="4">Hydrolase or acyltransferase</fullName>
    </submittedName>
</protein>
<name>A0ABQ1U4L6_9NOCA</name>
<proteinExistence type="predicted"/>
<feature type="domain" description="Peptidase S33 tripeptidyl aminopeptidase-like C-terminal" evidence="3">
    <location>
        <begin position="422"/>
        <end position="510"/>
    </location>
</feature>
<reference evidence="5" key="1">
    <citation type="journal article" date="2019" name="Int. J. Syst. Evol. Microbiol.">
        <title>The Global Catalogue of Microorganisms (GCM) 10K type strain sequencing project: providing services to taxonomists for standard genome sequencing and annotation.</title>
        <authorList>
            <consortium name="The Broad Institute Genomics Platform"/>
            <consortium name="The Broad Institute Genome Sequencing Center for Infectious Disease"/>
            <person name="Wu L."/>
            <person name="Ma J."/>
        </authorList>
    </citation>
    <scope>NUCLEOTIDE SEQUENCE [LARGE SCALE GENOMIC DNA]</scope>
    <source>
        <strain evidence="5">CCM 7855</strain>
    </source>
</reference>
<comment type="caution">
    <text evidence="4">The sequence shown here is derived from an EMBL/GenBank/DDBJ whole genome shotgun (WGS) entry which is preliminary data.</text>
</comment>
<dbReference type="Gene3D" id="3.40.50.1820">
    <property type="entry name" value="alpha/beta hydrolase"/>
    <property type="match status" value="1"/>
</dbReference>
<dbReference type="Pfam" id="PF08386">
    <property type="entry name" value="Abhydrolase_4"/>
    <property type="match status" value="1"/>
</dbReference>
<dbReference type="Proteomes" id="UP000632454">
    <property type="component" value="Unassembled WGS sequence"/>
</dbReference>
<evidence type="ECO:0000256" key="1">
    <source>
        <dbReference type="SAM" id="SignalP"/>
    </source>
</evidence>